<dbReference type="PANTHER" id="PTHR30363">
    <property type="entry name" value="HTH-TYPE TRANSCRIPTIONAL REGULATOR SRLR-RELATED"/>
    <property type="match status" value="1"/>
</dbReference>
<dbReference type="InterPro" id="IPR014036">
    <property type="entry name" value="DeoR-like_C"/>
</dbReference>
<evidence type="ECO:0000313" key="5">
    <source>
        <dbReference type="EMBL" id="TKT93784.1"/>
    </source>
</evidence>
<gene>
    <name evidence="5" type="ORF">FDK13_00800</name>
</gene>
<protein>
    <submittedName>
        <fullName evidence="5">DeoR/GlpR transcriptional regulator</fullName>
    </submittedName>
</protein>
<dbReference type="PROSITE" id="PS51000">
    <property type="entry name" value="HTH_DEOR_2"/>
    <property type="match status" value="1"/>
</dbReference>
<evidence type="ECO:0000313" key="6">
    <source>
        <dbReference type="Proteomes" id="UP000304900"/>
    </source>
</evidence>
<dbReference type="InterPro" id="IPR036388">
    <property type="entry name" value="WH-like_DNA-bd_sf"/>
</dbReference>
<name>A0A4U6DGK6_9BACT</name>
<dbReference type="AlphaFoldDB" id="A0A4U6DGK6"/>
<dbReference type="Gene3D" id="1.10.10.10">
    <property type="entry name" value="Winged helix-like DNA-binding domain superfamily/Winged helix DNA-binding domain"/>
    <property type="match status" value="1"/>
</dbReference>
<feature type="domain" description="HTH deoR-type" evidence="4">
    <location>
        <begin position="3"/>
        <end position="58"/>
    </location>
</feature>
<dbReference type="SUPFAM" id="SSF100950">
    <property type="entry name" value="NagB/RpiA/CoA transferase-like"/>
    <property type="match status" value="1"/>
</dbReference>
<dbReference type="Pfam" id="PF00455">
    <property type="entry name" value="DeoRC"/>
    <property type="match status" value="1"/>
</dbReference>
<dbReference type="PROSITE" id="PS00894">
    <property type="entry name" value="HTH_DEOR_1"/>
    <property type="match status" value="1"/>
</dbReference>
<proteinExistence type="predicted"/>
<dbReference type="InterPro" id="IPR001034">
    <property type="entry name" value="DeoR_HTH"/>
</dbReference>
<keyword evidence="2" id="KW-0238">DNA-binding</keyword>
<keyword evidence="1" id="KW-0805">Transcription regulation</keyword>
<dbReference type="SMART" id="SM00420">
    <property type="entry name" value="HTH_DEOR"/>
    <property type="match status" value="1"/>
</dbReference>
<keyword evidence="6" id="KW-1185">Reference proteome</keyword>
<dbReference type="SUPFAM" id="SSF46785">
    <property type="entry name" value="Winged helix' DNA-binding domain"/>
    <property type="match status" value="1"/>
</dbReference>
<dbReference type="EMBL" id="SZVO01000001">
    <property type="protein sequence ID" value="TKT93784.1"/>
    <property type="molecule type" value="Genomic_DNA"/>
</dbReference>
<keyword evidence="3" id="KW-0804">Transcription</keyword>
<evidence type="ECO:0000256" key="3">
    <source>
        <dbReference type="ARBA" id="ARBA00023163"/>
    </source>
</evidence>
<organism evidence="5 6">
    <name type="scientific">Dyadobacter frigoris</name>
    <dbReference type="NCBI Taxonomy" id="2576211"/>
    <lineage>
        <taxon>Bacteria</taxon>
        <taxon>Pseudomonadati</taxon>
        <taxon>Bacteroidota</taxon>
        <taxon>Cytophagia</taxon>
        <taxon>Cytophagales</taxon>
        <taxon>Spirosomataceae</taxon>
        <taxon>Dyadobacter</taxon>
    </lineage>
</organism>
<dbReference type="Pfam" id="PF08220">
    <property type="entry name" value="HTH_DeoR"/>
    <property type="match status" value="1"/>
</dbReference>
<dbReference type="Gene3D" id="3.40.50.1360">
    <property type="match status" value="1"/>
</dbReference>
<evidence type="ECO:0000256" key="1">
    <source>
        <dbReference type="ARBA" id="ARBA00023015"/>
    </source>
</evidence>
<dbReference type="SMART" id="SM01134">
    <property type="entry name" value="DeoRC"/>
    <property type="match status" value="1"/>
</dbReference>
<accession>A0A4U6DGK6</accession>
<dbReference type="InterPro" id="IPR050313">
    <property type="entry name" value="Carb_Metab_HTH_regulators"/>
</dbReference>
<dbReference type="RefSeq" id="WP_137338076.1">
    <property type="nucleotide sequence ID" value="NZ_BSQH01000001.1"/>
</dbReference>
<dbReference type="PRINTS" id="PR00037">
    <property type="entry name" value="HTHLACR"/>
</dbReference>
<dbReference type="OrthoDB" id="9797223at2"/>
<dbReference type="InterPro" id="IPR018356">
    <property type="entry name" value="Tscrpt_reg_HTH_DeoR_CS"/>
</dbReference>
<dbReference type="PANTHER" id="PTHR30363:SF44">
    <property type="entry name" value="AGA OPERON TRANSCRIPTIONAL REPRESSOR-RELATED"/>
    <property type="match status" value="1"/>
</dbReference>
<dbReference type="Proteomes" id="UP000304900">
    <property type="component" value="Unassembled WGS sequence"/>
</dbReference>
<dbReference type="GO" id="GO:0003700">
    <property type="term" value="F:DNA-binding transcription factor activity"/>
    <property type="evidence" value="ECO:0007669"/>
    <property type="project" value="InterPro"/>
</dbReference>
<dbReference type="InterPro" id="IPR036390">
    <property type="entry name" value="WH_DNA-bd_sf"/>
</dbReference>
<dbReference type="GO" id="GO:0003677">
    <property type="term" value="F:DNA binding"/>
    <property type="evidence" value="ECO:0007669"/>
    <property type="project" value="UniProtKB-KW"/>
</dbReference>
<reference evidence="5 6" key="1">
    <citation type="submission" date="2019-05" db="EMBL/GenBank/DDBJ databases">
        <title>Dyadobacter AR-3-8 sp. nov., isolated from arctic soil.</title>
        <authorList>
            <person name="Chaudhary D.K."/>
        </authorList>
    </citation>
    <scope>NUCLEOTIDE SEQUENCE [LARGE SCALE GENOMIC DNA]</scope>
    <source>
        <strain evidence="5 6">AR-3-8</strain>
    </source>
</reference>
<evidence type="ECO:0000259" key="4">
    <source>
        <dbReference type="PROSITE" id="PS51000"/>
    </source>
</evidence>
<dbReference type="InterPro" id="IPR037171">
    <property type="entry name" value="NagB/RpiA_transferase-like"/>
</dbReference>
<sequence length="261" mass="29222">MNFQKRKNIILNILDARGEVTVKELADELVISEITIRRDLTILTADGLVFRTHGGIMKVELTKTPFHFANKVAINVEEKDNICRLAAKEIQENDIIFMDCGSTVFRLCQFIKNKKIHVITNSLPVVYELMNSSVKINLIGGEIDPERQAVHGRIAEEHIGRYKADRAFIGVDGISVENGLSAFSEIEAGITLAMFANSKISYLLCDTSKVGQDKYFQFSPLSALDVMITNKKTDETEKIKKAGIKVIAFDQIEKLKNATNQ</sequence>
<comment type="caution">
    <text evidence="5">The sequence shown here is derived from an EMBL/GenBank/DDBJ whole genome shotgun (WGS) entry which is preliminary data.</text>
</comment>
<evidence type="ECO:0000256" key="2">
    <source>
        <dbReference type="ARBA" id="ARBA00023125"/>
    </source>
</evidence>